<gene>
    <name evidence="1" type="ORF">AUJ27_01110</name>
</gene>
<dbReference type="EMBL" id="MNUU01000020">
    <property type="protein sequence ID" value="OIO08192.1"/>
    <property type="molecule type" value="Genomic_DNA"/>
</dbReference>
<proteinExistence type="predicted"/>
<name>A0A1J4T9L4_9BACT</name>
<accession>A0A1J4T9L4</accession>
<sequence length="87" mass="9531">MTELNSPQKTVVNVNTYVGSVYSQLVGVTVTDIDVTLEFVFINPRDNTKGQVVSRVTLPLNVGLDLAQTILTTTKIHENKKKGAKND</sequence>
<comment type="caution">
    <text evidence="1">The sequence shown here is derived from an EMBL/GenBank/DDBJ whole genome shotgun (WGS) entry which is preliminary data.</text>
</comment>
<evidence type="ECO:0000313" key="2">
    <source>
        <dbReference type="Proteomes" id="UP000183192"/>
    </source>
</evidence>
<organism evidence="1 2">
    <name type="scientific">Candidatus Falkowbacteria bacterium CG1_02_37_44</name>
    <dbReference type="NCBI Taxonomy" id="1805146"/>
    <lineage>
        <taxon>Bacteria</taxon>
        <taxon>Candidatus Falkowiibacteriota</taxon>
    </lineage>
</organism>
<dbReference type="Proteomes" id="UP000183192">
    <property type="component" value="Unassembled WGS sequence"/>
</dbReference>
<evidence type="ECO:0008006" key="3">
    <source>
        <dbReference type="Google" id="ProtNLM"/>
    </source>
</evidence>
<evidence type="ECO:0000313" key="1">
    <source>
        <dbReference type="EMBL" id="OIO08192.1"/>
    </source>
</evidence>
<reference evidence="1 2" key="1">
    <citation type="journal article" date="2016" name="Environ. Microbiol.">
        <title>Genomic resolution of a cold subsurface aquifer community provides metabolic insights for novel microbes adapted to high CO concentrations.</title>
        <authorList>
            <person name="Probst A.J."/>
            <person name="Castelle C.J."/>
            <person name="Singh A."/>
            <person name="Brown C.T."/>
            <person name="Anantharaman K."/>
            <person name="Sharon I."/>
            <person name="Hug L.A."/>
            <person name="Burstein D."/>
            <person name="Emerson J.B."/>
            <person name="Thomas B.C."/>
            <person name="Banfield J.F."/>
        </authorList>
    </citation>
    <scope>NUCLEOTIDE SEQUENCE [LARGE SCALE GENOMIC DNA]</scope>
    <source>
        <strain evidence="1">CG1_02_37_44</strain>
    </source>
</reference>
<protein>
    <recommendedName>
        <fullName evidence="3">DUF3467 domain-containing protein</fullName>
    </recommendedName>
</protein>
<dbReference type="AlphaFoldDB" id="A0A1J4T9L4"/>